<dbReference type="STRING" id="400682.A0A1X7UI93"/>
<evidence type="ECO:0000256" key="2">
    <source>
        <dbReference type="SAM" id="MobiDB-lite"/>
    </source>
</evidence>
<keyword evidence="3" id="KW-1133">Transmembrane helix</keyword>
<evidence type="ECO:0000313" key="5">
    <source>
        <dbReference type="Proteomes" id="UP000007879"/>
    </source>
</evidence>
<proteinExistence type="predicted"/>
<feature type="repeat" description="WD" evidence="1">
    <location>
        <begin position="375"/>
        <end position="407"/>
    </location>
</feature>
<feature type="repeat" description="WD" evidence="1">
    <location>
        <begin position="86"/>
        <end position="127"/>
    </location>
</feature>
<dbReference type="PROSITE" id="PS50294">
    <property type="entry name" value="WD_REPEATS_REGION"/>
    <property type="match status" value="2"/>
</dbReference>
<dbReference type="Proteomes" id="UP000007879">
    <property type="component" value="Unassembled WGS sequence"/>
</dbReference>
<dbReference type="OrthoDB" id="346371at2759"/>
<dbReference type="PROSITE" id="PS50082">
    <property type="entry name" value="WD_REPEATS_2"/>
    <property type="match status" value="3"/>
</dbReference>
<keyword evidence="5" id="KW-1185">Reference proteome</keyword>
<name>A0A1X7UI93_AMPQE</name>
<keyword evidence="3" id="KW-0812">Transmembrane</keyword>
<reference evidence="5" key="1">
    <citation type="journal article" date="2010" name="Nature">
        <title>The Amphimedon queenslandica genome and the evolution of animal complexity.</title>
        <authorList>
            <person name="Srivastava M."/>
            <person name="Simakov O."/>
            <person name="Chapman J."/>
            <person name="Fahey B."/>
            <person name="Gauthier M.E."/>
            <person name="Mitros T."/>
            <person name="Richards G.S."/>
            <person name="Conaco C."/>
            <person name="Dacre M."/>
            <person name="Hellsten U."/>
            <person name="Larroux C."/>
            <person name="Putnam N.H."/>
            <person name="Stanke M."/>
            <person name="Adamska M."/>
            <person name="Darling A."/>
            <person name="Degnan S.M."/>
            <person name="Oakley T.H."/>
            <person name="Plachetzki D.C."/>
            <person name="Zhai Y."/>
            <person name="Adamski M."/>
            <person name="Calcino A."/>
            <person name="Cummins S.F."/>
            <person name="Goodstein D.M."/>
            <person name="Harris C."/>
            <person name="Jackson D.J."/>
            <person name="Leys S.P."/>
            <person name="Shu S."/>
            <person name="Woodcroft B.J."/>
            <person name="Vervoort M."/>
            <person name="Kosik K.S."/>
            <person name="Manning G."/>
            <person name="Degnan B.M."/>
            <person name="Rokhsar D.S."/>
        </authorList>
    </citation>
    <scope>NUCLEOTIDE SEQUENCE [LARGE SCALE GENOMIC DNA]</scope>
</reference>
<dbReference type="KEGG" id="aqu:100638602"/>
<keyword evidence="1" id="KW-0853">WD repeat</keyword>
<dbReference type="EnsemblMetazoa" id="XM_003387863.3">
    <property type="protein sequence ID" value="XP_003387911.1"/>
    <property type="gene ID" value="LOC100638602"/>
</dbReference>
<dbReference type="PANTHER" id="PTHR44321:SF1">
    <property type="entry name" value="TRANSDUCIN BETA-LIKE PROTEIN 2"/>
    <property type="match status" value="1"/>
</dbReference>
<protein>
    <submittedName>
        <fullName evidence="4">Uncharacterized protein</fullName>
    </submittedName>
</protein>
<dbReference type="AlphaFoldDB" id="A0A1X7UI93"/>
<reference evidence="4" key="2">
    <citation type="submission" date="2017-05" db="UniProtKB">
        <authorList>
            <consortium name="EnsemblMetazoa"/>
        </authorList>
    </citation>
    <scope>IDENTIFICATION</scope>
</reference>
<dbReference type="Gene3D" id="2.130.10.10">
    <property type="entry name" value="YVTN repeat-like/Quinoprotein amine dehydrogenase"/>
    <property type="match status" value="3"/>
</dbReference>
<organism evidence="4">
    <name type="scientific">Amphimedon queenslandica</name>
    <name type="common">Sponge</name>
    <dbReference type="NCBI Taxonomy" id="400682"/>
    <lineage>
        <taxon>Eukaryota</taxon>
        <taxon>Metazoa</taxon>
        <taxon>Porifera</taxon>
        <taxon>Demospongiae</taxon>
        <taxon>Heteroscleromorpha</taxon>
        <taxon>Haplosclerida</taxon>
        <taxon>Niphatidae</taxon>
        <taxon>Amphimedon</taxon>
    </lineage>
</organism>
<dbReference type="SMART" id="SM00320">
    <property type="entry name" value="WD40"/>
    <property type="match status" value="7"/>
</dbReference>
<dbReference type="InterPro" id="IPR001680">
    <property type="entry name" value="WD40_rpt"/>
</dbReference>
<dbReference type="GO" id="GO:0005783">
    <property type="term" value="C:endoplasmic reticulum"/>
    <property type="evidence" value="ECO:0007669"/>
    <property type="project" value="TreeGrafter"/>
</dbReference>
<feature type="repeat" description="WD" evidence="1">
    <location>
        <begin position="276"/>
        <end position="317"/>
    </location>
</feature>
<gene>
    <name evidence="4" type="primary">100638602</name>
</gene>
<sequence length="453" mass="49630">MNDTNIPVAVALICGGVGVFVLLYCLFCKKNGGKQPAKTRKKSRTKSSSDPPPSPSKQNEKKGKGSFKFPIKKGGLMPHPLSAADFKGHTDTINDIAFELGGKYLVSCSQDRTVRLWPMKTVSEKEHKHTRLNIEDSDIGTNVAFSPDGTAVLMTTAHSNDVIVYKIMKSKGNLSLTNALSFPLTDETKDESVLSLEIAPSGKFIMSCSETSFTLWTVKGVKLCTVETKQSPNNMATISHCSKFIACCGFTTDVKIWEVVYSKSDEFQSVNRAMDLKGHLAGVVSVSFSQDSKKALTLSKDITFKLWNIDVSYSLNEDPRVLLDISLSVSIPIDINSKDISTIALSPDSLVIAVAIGHSIYVFDSIIGSLLESFVDVHNAVITRLLFDPSGQYIVSSGGSDKFIRLWHNTPGMKEQLRDLKLQISSTGSEAMKVRLRSQMDEIEKKLKDLPSS</sequence>
<evidence type="ECO:0000256" key="1">
    <source>
        <dbReference type="PROSITE-ProRule" id="PRU00221"/>
    </source>
</evidence>
<dbReference type="eggNOG" id="KOG2096">
    <property type="taxonomic scope" value="Eukaryota"/>
</dbReference>
<dbReference type="GO" id="GO:0030968">
    <property type="term" value="P:endoplasmic reticulum unfolded protein response"/>
    <property type="evidence" value="ECO:0007669"/>
    <property type="project" value="TreeGrafter"/>
</dbReference>
<dbReference type="InterPro" id="IPR015943">
    <property type="entry name" value="WD40/YVTN_repeat-like_dom_sf"/>
</dbReference>
<dbReference type="SUPFAM" id="SSF50978">
    <property type="entry name" value="WD40 repeat-like"/>
    <property type="match status" value="1"/>
</dbReference>
<dbReference type="InterPro" id="IPR036322">
    <property type="entry name" value="WD40_repeat_dom_sf"/>
</dbReference>
<accession>A0A1X7UI93</accession>
<dbReference type="InParanoid" id="A0A1X7UI93"/>
<dbReference type="PANTHER" id="PTHR44321">
    <property type="entry name" value="TRANSDUCIN BETA-LIKE PROTEIN 2"/>
    <property type="match status" value="1"/>
</dbReference>
<keyword evidence="3" id="KW-0472">Membrane</keyword>
<feature type="transmembrane region" description="Helical" evidence="3">
    <location>
        <begin position="6"/>
        <end position="27"/>
    </location>
</feature>
<dbReference type="InterPro" id="IPR042410">
    <property type="entry name" value="WBSCR13"/>
</dbReference>
<evidence type="ECO:0000256" key="3">
    <source>
        <dbReference type="SAM" id="Phobius"/>
    </source>
</evidence>
<dbReference type="EnsemblMetazoa" id="Aqu2.1.27191_001">
    <property type="protein sequence ID" value="Aqu2.1.27191_001"/>
    <property type="gene ID" value="Aqu2.1.27191"/>
</dbReference>
<dbReference type="Pfam" id="PF00400">
    <property type="entry name" value="WD40"/>
    <property type="match status" value="3"/>
</dbReference>
<feature type="region of interest" description="Disordered" evidence="2">
    <location>
        <begin position="32"/>
        <end position="69"/>
    </location>
</feature>
<evidence type="ECO:0000313" key="4">
    <source>
        <dbReference type="EnsemblMetazoa" id="Aqu2.1.27191_001"/>
    </source>
</evidence>